<evidence type="ECO:0000256" key="1">
    <source>
        <dbReference type="ARBA" id="ARBA00000085"/>
    </source>
</evidence>
<keyword evidence="5 7" id="KW-0418">Kinase</keyword>
<evidence type="ECO:0000256" key="3">
    <source>
        <dbReference type="ARBA" id="ARBA00022553"/>
    </source>
</evidence>
<comment type="caution">
    <text evidence="7">The sequence shown here is derived from an EMBL/GenBank/DDBJ whole genome shotgun (WGS) entry which is preliminary data.</text>
</comment>
<evidence type="ECO:0000256" key="2">
    <source>
        <dbReference type="ARBA" id="ARBA00012438"/>
    </source>
</evidence>
<dbReference type="InterPro" id="IPR005467">
    <property type="entry name" value="His_kinase_dom"/>
</dbReference>
<evidence type="ECO:0000313" key="7">
    <source>
        <dbReference type="EMBL" id="MEJ5979575.1"/>
    </source>
</evidence>
<keyword evidence="8" id="KW-1185">Reference proteome</keyword>
<dbReference type="Pfam" id="PF01590">
    <property type="entry name" value="GAF"/>
    <property type="match status" value="1"/>
</dbReference>
<dbReference type="SMART" id="SM00388">
    <property type="entry name" value="HisKA"/>
    <property type="match status" value="1"/>
</dbReference>
<dbReference type="Proteomes" id="UP001361239">
    <property type="component" value="Unassembled WGS sequence"/>
</dbReference>
<dbReference type="PROSITE" id="PS50109">
    <property type="entry name" value="HIS_KIN"/>
    <property type="match status" value="1"/>
</dbReference>
<evidence type="ECO:0000256" key="5">
    <source>
        <dbReference type="ARBA" id="ARBA00022777"/>
    </source>
</evidence>
<dbReference type="CDD" id="cd00082">
    <property type="entry name" value="HisKA"/>
    <property type="match status" value="1"/>
</dbReference>
<dbReference type="PANTHER" id="PTHR42878:SF15">
    <property type="entry name" value="BACTERIOPHYTOCHROME"/>
    <property type="match status" value="1"/>
</dbReference>
<dbReference type="InterPro" id="IPR003018">
    <property type="entry name" value="GAF"/>
</dbReference>
<dbReference type="Gene3D" id="1.10.287.130">
    <property type="match status" value="1"/>
</dbReference>
<dbReference type="SMART" id="SM00065">
    <property type="entry name" value="GAF"/>
    <property type="match status" value="1"/>
</dbReference>
<dbReference type="PANTHER" id="PTHR42878">
    <property type="entry name" value="TWO-COMPONENT HISTIDINE KINASE"/>
    <property type="match status" value="1"/>
</dbReference>
<dbReference type="RefSeq" id="WP_339589511.1">
    <property type="nucleotide sequence ID" value="NZ_JBBHJZ010000009.1"/>
</dbReference>
<dbReference type="Pfam" id="PF00512">
    <property type="entry name" value="HisKA"/>
    <property type="match status" value="1"/>
</dbReference>
<dbReference type="Gene3D" id="3.30.565.10">
    <property type="entry name" value="Histidine kinase-like ATPase, C-terminal domain"/>
    <property type="match status" value="1"/>
</dbReference>
<keyword evidence="4" id="KW-0808">Transferase</keyword>
<dbReference type="EC" id="2.7.13.3" evidence="2"/>
<feature type="domain" description="Histidine kinase" evidence="6">
    <location>
        <begin position="180"/>
        <end position="390"/>
    </location>
</feature>
<keyword evidence="3" id="KW-0597">Phosphoprotein</keyword>
<proteinExistence type="predicted"/>
<dbReference type="SUPFAM" id="SSF55874">
    <property type="entry name" value="ATPase domain of HSP90 chaperone/DNA topoisomerase II/histidine kinase"/>
    <property type="match status" value="1"/>
</dbReference>
<dbReference type="GO" id="GO:0016301">
    <property type="term" value="F:kinase activity"/>
    <property type="evidence" value="ECO:0007669"/>
    <property type="project" value="UniProtKB-KW"/>
</dbReference>
<dbReference type="SUPFAM" id="SSF47384">
    <property type="entry name" value="Homodimeric domain of signal transducing histidine kinase"/>
    <property type="match status" value="1"/>
</dbReference>
<dbReference type="Gene3D" id="3.30.450.40">
    <property type="match status" value="1"/>
</dbReference>
<dbReference type="SUPFAM" id="SSF55781">
    <property type="entry name" value="GAF domain-like"/>
    <property type="match status" value="1"/>
</dbReference>
<organism evidence="7 8">
    <name type="scientific">Novosphingobium anseongense</name>
    <dbReference type="NCBI Taxonomy" id="3133436"/>
    <lineage>
        <taxon>Bacteria</taxon>
        <taxon>Pseudomonadati</taxon>
        <taxon>Pseudomonadota</taxon>
        <taxon>Alphaproteobacteria</taxon>
        <taxon>Sphingomonadales</taxon>
        <taxon>Sphingomonadaceae</taxon>
        <taxon>Novosphingobium</taxon>
    </lineage>
</organism>
<dbReference type="InterPro" id="IPR029016">
    <property type="entry name" value="GAF-like_dom_sf"/>
</dbReference>
<dbReference type="InterPro" id="IPR003594">
    <property type="entry name" value="HATPase_dom"/>
</dbReference>
<dbReference type="EMBL" id="JBBHJZ010000009">
    <property type="protein sequence ID" value="MEJ5979575.1"/>
    <property type="molecule type" value="Genomic_DNA"/>
</dbReference>
<dbReference type="InterPro" id="IPR003661">
    <property type="entry name" value="HisK_dim/P_dom"/>
</dbReference>
<evidence type="ECO:0000259" key="6">
    <source>
        <dbReference type="PROSITE" id="PS50109"/>
    </source>
</evidence>
<dbReference type="InterPro" id="IPR050351">
    <property type="entry name" value="BphY/WalK/GraS-like"/>
</dbReference>
<dbReference type="PRINTS" id="PR00344">
    <property type="entry name" value="BCTRLSENSOR"/>
</dbReference>
<evidence type="ECO:0000313" key="8">
    <source>
        <dbReference type="Proteomes" id="UP001361239"/>
    </source>
</evidence>
<dbReference type="InterPro" id="IPR036890">
    <property type="entry name" value="HATPase_C_sf"/>
</dbReference>
<reference evidence="7 8" key="1">
    <citation type="submission" date="2024-03" db="EMBL/GenBank/DDBJ databases">
        <authorList>
            <person name="Jo J.-H."/>
        </authorList>
    </citation>
    <scope>NUCLEOTIDE SEQUENCE [LARGE SCALE GENOMIC DNA]</scope>
    <source>
        <strain evidence="7 8">PS1R-30</strain>
    </source>
</reference>
<evidence type="ECO:0000256" key="4">
    <source>
        <dbReference type="ARBA" id="ARBA00022679"/>
    </source>
</evidence>
<comment type="catalytic activity">
    <reaction evidence="1">
        <text>ATP + protein L-histidine = ADP + protein N-phospho-L-histidine.</text>
        <dbReference type="EC" id="2.7.13.3"/>
    </reaction>
</comment>
<protein>
    <recommendedName>
        <fullName evidence="2">histidine kinase</fullName>
        <ecNumber evidence="2">2.7.13.3</ecNumber>
    </recommendedName>
</protein>
<name>A0ABU8S2J0_9SPHN</name>
<sequence length="390" mass="42894">MKPDHTKAVEIVGRIEAVPAILETVCAVTRMGFAAVARVTESEWVAYAVRDEIDFGLLPGGDLQLDTTICNEIRQSRQAVVIPDTLADPVYCDHHTPKMYGFRSYASYPIILSNGSMWGTLCAIDPEPRDLDRPEIANLFRMFADLIGFHLNMTGLLDLTEASLNAEAETGLQREQFIAVLGHDIRNPLASVQAGISMLRRRPDEERTDLVLDRMQASVDRMARLVDDILDFSRGRLGEGVPLKFAKTDIAALVRQVVDELASNHPDRSLLIEEEAQVSVACDPQRMGQLVSNLVANAVTHGDSGEPVRIGSRTSGSDLEIYIANSGNEISDDVREKLFQPFQRGGQNDSNSEGLGLGLYIASVIAKAHEGVLEVSSTPMETRFTFKMPR</sequence>
<dbReference type="Pfam" id="PF02518">
    <property type="entry name" value="HATPase_c"/>
    <property type="match status" value="1"/>
</dbReference>
<gene>
    <name evidence="7" type="ORF">WG901_23185</name>
</gene>
<dbReference type="SMART" id="SM00387">
    <property type="entry name" value="HATPase_c"/>
    <property type="match status" value="1"/>
</dbReference>
<dbReference type="InterPro" id="IPR004358">
    <property type="entry name" value="Sig_transdc_His_kin-like_C"/>
</dbReference>
<accession>A0ABU8S2J0</accession>
<dbReference type="InterPro" id="IPR036097">
    <property type="entry name" value="HisK_dim/P_sf"/>
</dbReference>